<dbReference type="EMBL" id="OZ034815">
    <property type="protein sequence ID" value="CAL1368439.1"/>
    <property type="molecule type" value="Genomic_DNA"/>
</dbReference>
<dbReference type="AlphaFoldDB" id="A0AAV2D6A2"/>
<gene>
    <name evidence="3" type="ORF">LTRI10_LOCUS11572</name>
</gene>
<dbReference type="Proteomes" id="UP001497516">
    <property type="component" value="Chromosome 2"/>
</dbReference>
<feature type="region of interest" description="Disordered" evidence="1">
    <location>
        <begin position="53"/>
        <end position="74"/>
    </location>
</feature>
<keyword evidence="2" id="KW-0732">Signal</keyword>
<accession>A0AAV2D6A2</accession>
<feature type="compositionally biased region" description="Polar residues" evidence="1">
    <location>
        <begin position="65"/>
        <end position="74"/>
    </location>
</feature>
<evidence type="ECO:0008006" key="5">
    <source>
        <dbReference type="Google" id="ProtNLM"/>
    </source>
</evidence>
<reference evidence="3 4" key="1">
    <citation type="submission" date="2024-04" db="EMBL/GenBank/DDBJ databases">
        <authorList>
            <person name="Fracassetti M."/>
        </authorList>
    </citation>
    <scope>NUCLEOTIDE SEQUENCE [LARGE SCALE GENOMIC DNA]</scope>
</reference>
<evidence type="ECO:0000256" key="2">
    <source>
        <dbReference type="SAM" id="SignalP"/>
    </source>
</evidence>
<evidence type="ECO:0000313" key="3">
    <source>
        <dbReference type="EMBL" id="CAL1368439.1"/>
    </source>
</evidence>
<evidence type="ECO:0000256" key="1">
    <source>
        <dbReference type="SAM" id="MobiDB-lite"/>
    </source>
</evidence>
<feature type="chain" id="PRO_5043527928" description="Plant thionin family protein" evidence="2">
    <location>
        <begin position="24"/>
        <end position="74"/>
    </location>
</feature>
<name>A0AAV2D6A2_9ROSI</name>
<feature type="signal peptide" evidence="2">
    <location>
        <begin position="1"/>
        <end position="23"/>
    </location>
</feature>
<proteinExistence type="predicted"/>
<sequence length="74" mass="8363">MKMMLGMVILFVIVCSTNPVIYADYLQCFEDCLGHCELPAQVLCNIQCEKKCHGHGSNKQEKQKFQATNSNSHI</sequence>
<protein>
    <recommendedName>
        <fullName evidence="5">Plant thionin family protein</fullName>
    </recommendedName>
</protein>
<organism evidence="3 4">
    <name type="scientific">Linum trigynum</name>
    <dbReference type="NCBI Taxonomy" id="586398"/>
    <lineage>
        <taxon>Eukaryota</taxon>
        <taxon>Viridiplantae</taxon>
        <taxon>Streptophyta</taxon>
        <taxon>Embryophyta</taxon>
        <taxon>Tracheophyta</taxon>
        <taxon>Spermatophyta</taxon>
        <taxon>Magnoliopsida</taxon>
        <taxon>eudicotyledons</taxon>
        <taxon>Gunneridae</taxon>
        <taxon>Pentapetalae</taxon>
        <taxon>rosids</taxon>
        <taxon>fabids</taxon>
        <taxon>Malpighiales</taxon>
        <taxon>Linaceae</taxon>
        <taxon>Linum</taxon>
    </lineage>
</organism>
<evidence type="ECO:0000313" key="4">
    <source>
        <dbReference type="Proteomes" id="UP001497516"/>
    </source>
</evidence>
<keyword evidence="4" id="KW-1185">Reference proteome</keyword>